<accession>A0A914PMJ1</accession>
<organism evidence="2 3">
    <name type="scientific">Panagrolaimus davidi</name>
    <dbReference type="NCBI Taxonomy" id="227884"/>
    <lineage>
        <taxon>Eukaryota</taxon>
        <taxon>Metazoa</taxon>
        <taxon>Ecdysozoa</taxon>
        <taxon>Nematoda</taxon>
        <taxon>Chromadorea</taxon>
        <taxon>Rhabditida</taxon>
        <taxon>Tylenchina</taxon>
        <taxon>Panagrolaimomorpha</taxon>
        <taxon>Panagrolaimoidea</taxon>
        <taxon>Panagrolaimidae</taxon>
        <taxon>Panagrolaimus</taxon>
    </lineage>
</organism>
<name>A0A914PMJ1_9BILA</name>
<protein>
    <submittedName>
        <fullName evidence="3">Uncharacterized protein</fullName>
    </submittedName>
</protein>
<keyword evidence="2" id="KW-1185">Reference proteome</keyword>
<evidence type="ECO:0000256" key="1">
    <source>
        <dbReference type="SAM" id="MobiDB-lite"/>
    </source>
</evidence>
<feature type="region of interest" description="Disordered" evidence="1">
    <location>
        <begin position="1"/>
        <end position="94"/>
    </location>
</feature>
<reference evidence="3" key="1">
    <citation type="submission" date="2022-11" db="UniProtKB">
        <authorList>
            <consortium name="WormBaseParasite"/>
        </authorList>
    </citation>
    <scope>IDENTIFICATION</scope>
</reference>
<proteinExistence type="predicted"/>
<dbReference type="Proteomes" id="UP000887578">
    <property type="component" value="Unplaced"/>
</dbReference>
<evidence type="ECO:0000313" key="2">
    <source>
        <dbReference type="Proteomes" id="UP000887578"/>
    </source>
</evidence>
<sequence length="94" mass="10277">MTTLSKADIAANVKTPTKKNDDLEAAKVEPTQMPKKEKKPKTPEPTTAEDVPENKNKKKTKTRESKTIEDAPAPTVSKQEPTTPASKEPAPTEH</sequence>
<feature type="compositionally biased region" description="Basic and acidic residues" evidence="1">
    <location>
        <begin position="18"/>
        <end position="27"/>
    </location>
</feature>
<dbReference type="AlphaFoldDB" id="A0A914PMJ1"/>
<dbReference type="WBParaSite" id="PDA_v2.g17168.t1">
    <property type="protein sequence ID" value="PDA_v2.g17168.t1"/>
    <property type="gene ID" value="PDA_v2.g17168"/>
</dbReference>
<feature type="compositionally biased region" description="Polar residues" evidence="1">
    <location>
        <begin position="76"/>
        <end position="85"/>
    </location>
</feature>
<evidence type="ECO:0000313" key="3">
    <source>
        <dbReference type="WBParaSite" id="PDA_v2.g17168.t1"/>
    </source>
</evidence>